<dbReference type="RefSeq" id="WP_163458785.1">
    <property type="nucleotide sequence ID" value="NZ_JAAGOH010000021.1"/>
</dbReference>
<keyword evidence="4" id="KW-0472">Membrane</keyword>
<evidence type="ECO:0000256" key="1">
    <source>
        <dbReference type="ARBA" id="ARBA00004141"/>
    </source>
</evidence>
<dbReference type="Proteomes" id="UP000484255">
    <property type="component" value="Unassembled WGS sequence"/>
</dbReference>
<dbReference type="InterPro" id="IPR011006">
    <property type="entry name" value="CheY-like_superfamily"/>
</dbReference>
<dbReference type="AlphaFoldDB" id="A0A7C9PJR3"/>
<evidence type="ECO:0000256" key="3">
    <source>
        <dbReference type="ARBA" id="ARBA00022989"/>
    </source>
</evidence>
<keyword evidence="7" id="KW-1185">Reference proteome</keyword>
<protein>
    <submittedName>
        <fullName evidence="6">ANTAR domain-containing protein</fullName>
    </submittedName>
</protein>
<proteinExistence type="predicted"/>
<dbReference type="Pfam" id="PF13675">
    <property type="entry name" value="PilJ"/>
    <property type="match status" value="2"/>
</dbReference>
<dbReference type="PROSITE" id="PS50921">
    <property type="entry name" value="ANTAR"/>
    <property type="match status" value="1"/>
</dbReference>
<dbReference type="Gene3D" id="1.20.120.960">
    <property type="entry name" value="Histidine kinase NarX, sensor domain"/>
    <property type="match status" value="1"/>
</dbReference>
<keyword evidence="3" id="KW-1133">Transmembrane helix</keyword>
<feature type="domain" description="ANTAR" evidence="5">
    <location>
        <begin position="134"/>
        <end position="199"/>
    </location>
</feature>
<evidence type="ECO:0000313" key="6">
    <source>
        <dbReference type="EMBL" id="NDY92734.1"/>
    </source>
</evidence>
<evidence type="ECO:0000313" key="7">
    <source>
        <dbReference type="Proteomes" id="UP000484255"/>
    </source>
</evidence>
<dbReference type="InterPro" id="IPR036388">
    <property type="entry name" value="WH-like_DNA-bd_sf"/>
</dbReference>
<name>A0A7C9PJR3_9BURK</name>
<keyword evidence="2" id="KW-0812">Transmembrane</keyword>
<dbReference type="EMBL" id="JAAGOH010000021">
    <property type="protein sequence ID" value="NDY92734.1"/>
    <property type="molecule type" value="Genomic_DNA"/>
</dbReference>
<dbReference type="SUPFAM" id="SSF52172">
    <property type="entry name" value="CheY-like"/>
    <property type="match status" value="1"/>
</dbReference>
<dbReference type="GO" id="GO:0016020">
    <property type="term" value="C:membrane"/>
    <property type="evidence" value="ECO:0007669"/>
    <property type="project" value="UniProtKB-SubCell"/>
</dbReference>
<sequence length="452" mass="48187">MNRPGAELLILCLADPTGPAAWSAALQAAGVATVRCAVATAAEVQALDRLTLTDAHLVLSGPLDALRQALPALLQAWQGEPPGPLSLFSPEGPPPELPAWVEAGLGGAWPLALRDQPAALAAALGADRARWTREARTRHALRQAQLQLDERKWVERAKGVLLQTQGPGRLQGEDEAFRLLRSAAMQSGLRVGEVSRAVVESAQWAEAINRAGQLRMLSQRLIKLAAQRLVGVDGRRARTLQHQAAERAQDNLDHLARLPALAAPAAGGVPALQARLQATLQAWTALRDTLAERQSPALLALADQHAEALLATAEALTSALEQHGGRPGLRVVNLCGRQRMRVQRLAKAALMAELLAEPARQEALVALLDEFEATLLELERAPLSSAEIRHSLAAARDEWLRLLRGLRTTTGAGFGSPGTDPRAALAGSADALLDLFDQLTAAYEHSLQVLMG</sequence>
<dbReference type="Pfam" id="PF03861">
    <property type="entry name" value="ANTAR"/>
    <property type="match status" value="1"/>
</dbReference>
<evidence type="ECO:0000256" key="4">
    <source>
        <dbReference type="ARBA" id="ARBA00023136"/>
    </source>
</evidence>
<reference evidence="6 7" key="1">
    <citation type="submission" date="2020-02" db="EMBL/GenBank/DDBJ databases">
        <title>Ideonella bacterium strain TBM-1.</title>
        <authorList>
            <person name="Chen W.-M."/>
        </authorList>
    </citation>
    <scope>NUCLEOTIDE SEQUENCE [LARGE SCALE GENOMIC DNA]</scope>
    <source>
        <strain evidence="6 7">TBM-1</strain>
    </source>
</reference>
<evidence type="ECO:0000259" key="5">
    <source>
        <dbReference type="PROSITE" id="PS50921"/>
    </source>
</evidence>
<comment type="subcellular location">
    <subcellularLocation>
        <location evidence="1">Membrane</location>
        <topology evidence="1">Multi-pass membrane protein</topology>
    </subcellularLocation>
</comment>
<accession>A0A7C9PJR3</accession>
<evidence type="ECO:0000256" key="2">
    <source>
        <dbReference type="ARBA" id="ARBA00022692"/>
    </source>
</evidence>
<dbReference type="SMART" id="SM01012">
    <property type="entry name" value="ANTAR"/>
    <property type="match status" value="1"/>
</dbReference>
<gene>
    <name evidence="6" type="ORF">G3A44_16200</name>
</gene>
<dbReference type="InterPro" id="IPR005561">
    <property type="entry name" value="ANTAR"/>
</dbReference>
<dbReference type="Gene3D" id="1.10.10.10">
    <property type="entry name" value="Winged helix-like DNA-binding domain superfamily/Winged helix DNA-binding domain"/>
    <property type="match status" value="1"/>
</dbReference>
<dbReference type="InterPro" id="IPR029095">
    <property type="entry name" value="NarX-like_N"/>
</dbReference>
<organism evidence="6 7">
    <name type="scientific">Ideonella livida</name>
    <dbReference type="NCBI Taxonomy" id="2707176"/>
    <lineage>
        <taxon>Bacteria</taxon>
        <taxon>Pseudomonadati</taxon>
        <taxon>Pseudomonadota</taxon>
        <taxon>Betaproteobacteria</taxon>
        <taxon>Burkholderiales</taxon>
        <taxon>Sphaerotilaceae</taxon>
        <taxon>Ideonella</taxon>
    </lineage>
</organism>
<dbReference type="GO" id="GO:0003723">
    <property type="term" value="F:RNA binding"/>
    <property type="evidence" value="ECO:0007669"/>
    <property type="project" value="InterPro"/>
</dbReference>
<dbReference type="InterPro" id="IPR042295">
    <property type="entry name" value="NarX-like_N_sf"/>
</dbReference>
<comment type="caution">
    <text evidence="6">The sequence shown here is derived from an EMBL/GenBank/DDBJ whole genome shotgun (WGS) entry which is preliminary data.</text>
</comment>